<dbReference type="EMBL" id="BARW01029254">
    <property type="protein sequence ID" value="GAJ07461.1"/>
    <property type="molecule type" value="Genomic_DNA"/>
</dbReference>
<proteinExistence type="predicted"/>
<dbReference type="AlphaFoldDB" id="X1V5P7"/>
<comment type="caution">
    <text evidence="1">The sequence shown here is derived from an EMBL/GenBank/DDBJ whole genome shotgun (WGS) entry which is preliminary data.</text>
</comment>
<gene>
    <name evidence="1" type="ORF">S12H4_47053</name>
</gene>
<reference evidence="1" key="1">
    <citation type="journal article" date="2014" name="Front. Microbiol.">
        <title>High frequency of phylogenetically diverse reductive dehalogenase-homologous genes in deep subseafloor sedimentary metagenomes.</title>
        <authorList>
            <person name="Kawai M."/>
            <person name="Futagami T."/>
            <person name="Toyoda A."/>
            <person name="Takaki Y."/>
            <person name="Nishi S."/>
            <person name="Hori S."/>
            <person name="Arai W."/>
            <person name="Tsubouchi T."/>
            <person name="Morono Y."/>
            <person name="Uchiyama I."/>
            <person name="Ito T."/>
            <person name="Fujiyama A."/>
            <person name="Inagaki F."/>
            <person name="Takami H."/>
        </authorList>
    </citation>
    <scope>NUCLEOTIDE SEQUENCE</scope>
    <source>
        <strain evidence="1">Expedition CK06-06</strain>
    </source>
</reference>
<evidence type="ECO:0000313" key="1">
    <source>
        <dbReference type="EMBL" id="GAJ07461.1"/>
    </source>
</evidence>
<accession>X1V5P7</accession>
<name>X1V5P7_9ZZZZ</name>
<sequence length="39" mass="4331">MKTLVANVAFMYRVIGPAGFIDLLYNSFVAFLQSSVVFT</sequence>
<organism evidence="1">
    <name type="scientific">marine sediment metagenome</name>
    <dbReference type="NCBI Taxonomy" id="412755"/>
    <lineage>
        <taxon>unclassified sequences</taxon>
        <taxon>metagenomes</taxon>
        <taxon>ecological metagenomes</taxon>
    </lineage>
</organism>
<protein>
    <submittedName>
        <fullName evidence="1">Uncharacterized protein</fullName>
    </submittedName>
</protein>